<dbReference type="OrthoDB" id="3226344at2759"/>
<dbReference type="EMBL" id="KN832971">
    <property type="protein sequence ID" value="KIM91299.1"/>
    <property type="molecule type" value="Genomic_DNA"/>
</dbReference>
<protein>
    <submittedName>
        <fullName evidence="2">Uncharacterized protein</fullName>
    </submittedName>
</protein>
<organism evidence="2 3">
    <name type="scientific">Piloderma croceum (strain F 1598)</name>
    <dbReference type="NCBI Taxonomy" id="765440"/>
    <lineage>
        <taxon>Eukaryota</taxon>
        <taxon>Fungi</taxon>
        <taxon>Dikarya</taxon>
        <taxon>Basidiomycota</taxon>
        <taxon>Agaricomycotina</taxon>
        <taxon>Agaricomycetes</taxon>
        <taxon>Agaricomycetidae</taxon>
        <taxon>Atheliales</taxon>
        <taxon>Atheliaceae</taxon>
        <taxon>Piloderma</taxon>
    </lineage>
</organism>
<accession>A0A0C3GI23</accession>
<reference evidence="2 3" key="1">
    <citation type="submission" date="2014-04" db="EMBL/GenBank/DDBJ databases">
        <authorList>
            <consortium name="DOE Joint Genome Institute"/>
            <person name="Kuo A."/>
            <person name="Tarkka M."/>
            <person name="Buscot F."/>
            <person name="Kohler A."/>
            <person name="Nagy L.G."/>
            <person name="Floudas D."/>
            <person name="Copeland A."/>
            <person name="Barry K.W."/>
            <person name="Cichocki N."/>
            <person name="Veneault-Fourrey C."/>
            <person name="LaButti K."/>
            <person name="Lindquist E.A."/>
            <person name="Lipzen A."/>
            <person name="Lundell T."/>
            <person name="Morin E."/>
            <person name="Murat C."/>
            <person name="Sun H."/>
            <person name="Tunlid A."/>
            <person name="Henrissat B."/>
            <person name="Grigoriev I.V."/>
            <person name="Hibbett D.S."/>
            <person name="Martin F."/>
            <person name="Nordberg H.P."/>
            <person name="Cantor M.N."/>
            <person name="Hua S.X."/>
        </authorList>
    </citation>
    <scope>NUCLEOTIDE SEQUENCE [LARGE SCALE GENOMIC DNA]</scope>
    <source>
        <strain evidence="2 3">F 1598</strain>
    </source>
</reference>
<evidence type="ECO:0000313" key="3">
    <source>
        <dbReference type="Proteomes" id="UP000054166"/>
    </source>
</evidence>
<dbReference type="InParanoid" id="A0A0C3GI23"/>
<gene>
    <name evidence="2" type="ORF">PILCRDRAFT_517</name>
</gene>
<feature type="compositionally biased region" description="Polar residues" evidence="1">
    <location>
        <begin position="227"/>
        <end position="237"/>
    </location>
</feature>
<proteinExistence type="predicted"/>
<evidence type="ECO:0000256" key="1">
    <source>
        <dbReference type="SAM" id="MobiDB-lite"/>
    </source>
</evidence>
<dbReference type="Proteomes" id="UP000054166">
    <property type="component" value="Unassembled WGS sequence"/>
</dbReference>
<keyword evidence="3" id="KW-1185">Reference proteome</keyword>
<feature type="compositionally biased region" description="Low complexity" evidence="1">
    <location>
        <begin position="52"/>
        <end position="62"/>
    </location>
</feature>
<evidence type="ECO:0000313" key="2">
    <source>
        <dbReference type="EMBL" id="KIM91299.1"/>
    </source>
</evidence>
<reference evidence="3" key="2">
    <citation type="submission" date="2015-01" db="EMBL/GenBank/DDBJ databases">
        <title>Evolutionary Origins and Diversification of the Mycorrhizal Mutualists.</title>
        <authorList>
            <consortium name="DOE Joint Genome Institute"/>
            <consortium name="Mycorrhizal Genomics Consortium"/>
            <person name="Kohler A."/>
            <person name="Kuo A."/>
            <person name="Nagy L.G."/>
            <person name="Floudas D."/>
            <person name="Copeland A."/>
            <person name="Barry K.W."/>
            <person name="Cichocki N."/>
            <person name="Veneault-Fourrey C."/>
            <person name="LaButti K."/>
            <person name="Lindquist E.A."/>
            <person name="Lipzen A."/>
            <person name="Lundell T."/>
            <person name="Morin E."/>
            <person name="Murat C."/>
            <person name="Riley R."/>
            <person name="Ohm R."/>
            <person name="Sun H."/>
            <person name="Tunlid A."/>
            <person name="Henrissat B."/>
            <person name="Grigoriev I.V."/>
            <person name="Hibbett D.S."/>
            <person name="Martin F."/>
        </authorList>
    </citation>
    <scope>NUCLEOTIDE SEQUENCE [LARGE SCALE GENOMIC DNA]</scope>
    <source>
        <strain evidence="3">F 1598</strain>
    </source>
</reference>
<feature type="region of interest" description="Disordered" evidence="1">
    <location>
        <begin position="1"/>
        <end position="244"/>
    </location>
</feature>
<dbReference type="AlphaFoldDB" id="A0A0C3GI23"/>
<name>A0A0C3GI23_PILCF</name>
<dbReference type="HOGENOM" id="CLU_1032696_0_0_1"/>
<feature type="compositionally biased region" description="Polar residues" evidence="1">
    <location>
        <begin position="88"/>
        <end position="101"/>
    </location>
</feature>
<feature type="compositionally biased region" description="Low complexity" evidence="1">
    <location>
        <begin position="26"/>
        <end position="41"/>
    </location>
</feature>
<sequence>SNLFDPFIVSSDSDTDTNAPRPPTTKPAAAAAAPTPKLTNPSGKLARRRQRPAAAVAAVGTPTPAPSKPVPVPRSNNGKHARAHSAMMNISRSAPITSPLSTMGGGGAFPVCDDTTDADGLTPPSTPTRKDTVWQQTSYDGPRTAPLSSTSGFPFSSHVKGRSPTSTPSPSHRQRHHLRSPSEGMFSLSFDEDSASSSDNANEELKMLFGLKPPKRGQNLRGFVHVSNAQQQHTPSGSTSSASKAAKAALYASSLFQNSPSPDELPPPAF</sequence>
<feature type="non-terminal residue" evidence="2">
    <location>
        <position position="1"/>
    </location>
</feature>
<dbReference type="STRING" id="765440.A0A0C3GI23"/>
<feature type="compositionally biased region" description="Pro residues" evidence="1">
    <location>
        <begin position="63"/>
        <end position="72"/>
    </location>
</feature>